<evidence type="ECO:0000256" key="1">
    <source>
        <dbReference type="ARBA" id="ARBA00004413"/>
    </source>
</evidence>
<accession>A0A4R1LBG4</accession>
<proteinExistence type="inferred from homology"/>
<dbReference type="GO" id="GO:0071973">
    <property type="term" value="P:bacterial-type flagellum-dependent cell motility"/>
    <property type="evidence" value="ECO:0007669"/>
    <property type="project" value="InterPro"/>
</dbReference>
<organism evidence="10 11">
    <name type="scientific">Acidipila rosea</name>
    <dbReference type="NCBI Taxonomy" id="768535"/>
    <lineage>
        <taxon>Bacteria</taxon>
        <taxon>Pseudomonadati</taxon>
        <taxon>Acidobacteriota</taxon>
        <taxon>Terriglobia</taxon>
        <taxon>Terriglobales</taxon>
        <taxon>Acidobacteriaceae</taxon>
        <taxon>Acidipila</taxon>
    </lineage>
</organism>
<comment type="caution">
    <text evidence="10">The sequence shown here is derived from an EMBL/GenBank/DDBJ whole genome shotgun (WGS) entry which is preliminary data.</text>
</comment>
<keyword evidence="4" id="KW-1003">Cell membrane</keyword>
<dbReference type="SUPFAM" id="SSF101801">
    <property type="entry name" value="Surface presentation of antigens (SPOA)"/>
    <property type="match status" value="1"/>
</dbReference>
<evidence type="ECO:0000256" key="4">
    <source>
        <dbReference type="ARBA" id="ARBA00022475"/>
    </source>
</evidence>
<evidence type="ECO:0000256" key="3">
    <source>
        <dbReference type="ARBA" id="ARBA00021897"/>
    </source>
</evidence>
<dbReference type="AlphaFoldDB" id="A0A4R1LBG4"/>
<dbReference type="GO" id="GO:0006935">
    <property type="term" value="P:chemotaxis"/>
    <property type="evidence" value="ECO:0007669"/>
    <property type="project" value="UniProtKB-KW"/>
</dbReference>
<dbReference type="EMBL" id="SMGK01000001">
    <property type="protein sequence ID" value="TCK75484.1"/>
    <property type="molecule type" value="Genomic_DNA"/>
</dbReference>
<sequence length="272" mass="29039">MKNFSEVWLVELPKLLTSELGAEAVIEPMSGLPPTGRLVAVEVLHGSSHRLLAAVDAASLSSLLVAAKVTSTEPDEERDRDLWTDLLRQASTQTAAAFGEGLDVRVQLAEMRGSSFEWYTLRVGENRLPLAVRFENVVPKTAGTGSASADPAKGSSNEARTVNSAGAFPPGSKPASSHSAALPSRGLDLLLDVELEASLRFGSREMTLNEVLDLGAGDVVELERHVADPVDLLVGDKIVARGEVVLVNGCFGLRVTEVAEPKMRLESIRCLF</sequence>
<dbReference type="PANTHER" id="PTHR43484">
    <property type="match status" value="1"/>
</dbReference>
<evidence type="ECO:0000256" key="5">
    <source>
        <dbReference type="ARBA" id="ARBA00022500"/>
    </source>
</evidence>
<dbReference type="InterPro" id="IPR001172">
    <property type="entry name" value="FliN_T3SS_HrcQb"/>
</dbReference>
<dbReference type="RefSeq" id="WP_243648004.1">
    <property type="nucleotide sequence ID" value="NZ_SMGK01000001.1"/>
</dbReference>
<dbReference type="GO" id="GO:0003774">
    <property type="term" value="F:cytoskeletal motor activity"/>
    <property type="evidence" value="ECO:0007669"/>
    <property type="project" value="InterPro"/>
</dbReference>
<evidence type="ECO:0000256" key="6">
    <source>
        <dbReference type="ARBA" id="ARBA00022779"/>
    </source>
</evidence>
<dbReference type="GO" id="GO:0005886">
    <property type="term" value="C:plasma membrane"/>
    <property type="evidence" value="ECO:0007669"/>
    <property type="project" value="UniProtKB-SubCell"/>
</dbReference>
<evidence type="ECO:0000256" key="2">
    <source>
        <dbReference type="ARBA" id="ARBA00009226"/>
    </source>
</evidence>
<gene>
    <name evidence="10" type="ORF">C7378_0467</name>
</gene>
<protein>
    <recommendedName>
        <fullName evidence="3">Flagellar motor switch protein FliN</fullName>
    </recommendedName>
</protein>
<keyword evidence="5" id="KW-0145">Chemotaxis</keyword>
<keyword evidence="11" id="KW-1185">Reference proteome</keyword>
<dbReference type="Gene3D" id="2.30.330.10">
    <property type="entry name" value="SpoA-like"/>
    <property type="match status" value="1"/>
</dbReference>
<dbReference type="GO" id="GO:0009425">
    <property type="term" value="C:bacterial-type flagellum basal body"/>
    <property type="evidence" value="ECO:0007669"/>
    <property type="project" value="InterPro"/>
</dbReference>
<reference evidence="10 11" key="1">
    <citation type="submission" date="2019-03" db="EMBL/GenBank/DDBJ databases">
        <title>Genomic Encyclopedia of Type Strains, Phase IV (KMG-IV): sequencing the most valuable type-strain genomes for metagenomic binning, comparative biology and taxonomic classification.</title>
        <authorList>
            <person name="Goeker M."/>
        </authorList>
    </citation>
    <scope>NUCLEOTIDE SEQUENCE [LARGE SCALE GENOMIC DNA]</scope>
    <source>
        <strain evidence="10 11">DSM 103428</strain>
    </source>
</reference>
<keyword evidence="10" id="KW-0969">Cilium</keyword>
<keyword evidence="10" id="KW-0282">Flagellum</keyword>
<comment type="subcellular location">
    <subcellularLocation>
        <location evidence="1">Cell membrane</location>
        <topology evidence="1">Peripheral membrane protein</topology>
        <orientation evidence="1">Cytoplasmic side</orientation>
    </subcellularLocation>
</comment>
<evidence type="ECO:0000256" key="8">
    <source>
        <dbReference type="SAM" id="MobiDB-lite"/>
    </source>
</evidence>
<dbReference type="PRINTS" id="PR00956">
    <property type="entry name" value="FLGMOTORFLIN"/>
</dbReference>
<feature type="region of interest" description="Disordered" evidence="8">
    <location>
        <begin position="141"/>
        <end position="180"/>
    </location>
</feature>
<evidence type="ECO:0000313" key="10">
    <source>
        <dbReference type="EMBL" id="TCK75484.1"/>
    </source>
</evidence>
<feature type="domain" description="Flagellar motor switch protein FliN-like C-terminal" evidence="9">
    <location>
        <begin position="189"/>
        <end position="259"/>
    </location>
</feature>
<evidence type="ECO:0000313" key="11">
    <source>
        <dbReference type="Proteomes" id="UP000295210"/>
    </source>
</evidence>
<keyword evidence="7" id="KW-0472">Membrane</keyword>
<keyword evidence="10" id="KW-0966">Cell projection</keyword>
<dbReference type="PANTHER" id="PTHR43484:SF1">
    <property type="entry name" value="FLAGELLAR MOTOR SWITCH PROTEIN FLIN"/>
    <property type="match status" value="1"/>
</dbReference>
<evidence type="ECO:0000256" key="7">
    <source>
        <dbReference type="ARBA" id="ARBA00023136"/>
    </source>
</evidence>
<keyword evidence="6" id="KW-0283">Flagellar rotation</keyword>
<dbReference type="InterPro" id="IPR036429">
    <property type="entry name" value="SpoA-like_sf"/>
</dbReference>
<comment type="similarity">
    <text evidence="2">Belongs to the FliN/MopA/SpaO family.</text>
</comment>
<name>A0A4R1LBG4_9BACT</name>
<dbReference type="InterPro" id="IPR051469">
    <property type="entry name" value="FliN/MopA/SpaO"/>
</dbReference>
<dbReference type="Pfam" id="PF01052">
    <property type="entry name" value="FliMN_C"/>
    <property type="match status" value="1"/>
</dbReference>
<dbReference type="InterPro" id="IPR001543">
    <property type="entry name" value="FliN-like_C"/>
</dbReference>
<evidence type="ECO:0000259" key="9">
    <source>
        <dbReference type="Pfam" id="PF01052"/>
    </source>
</evidence>
<feature type="compositionally biased region" description="Polar residues" evidence="8">
    <location>
        <begin position="154"/>
        <end position="164"/>
    </location>
</feature>
<dbReference type="Proteomes" id="UP000295210">
    <property type="component" value="Unassembled WGS sequence"/>
</dbReference>